<dbReference type="PROSITE" id="PS50887">
    <property type="entry name" value="GGDEF"/>
    <property type="match status" value="1"/>
</dbReference>
<dbReference type="InterPro" id="IPR029787">
    <property type="entry name" value="Nucleotide_cyclase"/>
</dbReference>
<keyword evidence="3" id="KW-0812">Transmembrane</keyword>
<keyword evidence="6" id="KW-0548">Nucleotidyltransferase</keyword>
<protein>
    <recommendedName>
        <fullName evidence="1">diguanylate cyclase</fullName>
        <ecNumber evidence="1">2.7.7.65</ecNumber>
    </recommendedName>
</protein>
<dbReference type="InterPro" id="IPR011990">
    <property type="entry name" value="TPR-like_helical_dom_sf"/>
</dbReference>
<dbReference type="PANTHER" id="PTHR45138">
    <property type="entry name" value="REGULATORY COMPONENTS OF SENSORY TRANSDUCTION SYSTEM"/>
    <property type="match status" value="1"/>
</dbReference>
<accession>A0ABW4XM42</accession>
<evidence type="ECO:0000259" key="5">
    <source>
        <dbReference type="PROSITE" id="PS50887"/>
    </source>
</evidence>
<keyword evidence="3" id="KW-1133">Transmembrane helix</keyword>
<dbReference type="SMART" id="SM00267">
    <property type="entry name" value="GGDEF"/>
    <property type="match status" value="1"/>
</dbReference>
<comment type="caution">
    <text evidence="6">The sequence shown here is derived from an EMBL/GenBank/DDBJ whole genome shotgun (WGS) entry which is preliminary data.</text>
</comment>
<dbReference type="NCBIfam" id="TIGR00254">
    <property type="entry name" value="GGDEF"/>
    <property type="match status" value="1"/>
</dbReference>
<dbReference type="InterPro" id="IPR050469">
    <property type="entry name" value="Diguanylate_Cyclase"/>
</dbReference>
<dbReference type="PANTHER" id="PTHR45138:SF9">
    <property type="entry name" value="DIGUANYLATE CYCLASE DGCM-RELATED"/>
    <property type="match status" value="1"/>
</dbReference>
<comment type="catalytic activity">
    <reaction evidence="2">
        <text>2 GTP = 3',3'-c-di-GMP + 2 diphosphate</text>
        <dbReference type="Rhea" id="RHEA:24898"/>
        <dbReference type="ChEBI" id="CHEBI:33019"/>
        <dbReference type="ChEBI" id="CHEBI:37565"/>
        <dbReference type="ChEBI" id="CHEBI:58805"/>
        <dbReference type="EC" id="2.7.7.65"/>
    </reaction>
</comment>
<feature type="transmembrane region" description="Helical" evidence="3">
    <location>
        <begin position="386"/>
        <end position="403"/>
    </location>
</feature>
<evidence type="ECO:0000256" key="3">
    <source>
        <dbReference type="SAM" id="Phobius"/>
    </source>
</evidence>
<dbReference type="Gene3D" id="1.25.40.10">
    <property type="entry name" value="Tetratricopeptide repeat domain"/>
    <property type="match status" value="2"/>
</dbReference>
<dbReference type="Pfam" id="PF00990">
    <property type="entry name" value="GGDEF"/>
    <property type="match status" value="1"/>
</dbReference>
<evidence type="ECO:0000313" key="6">
    <source>
        <dbReference type="EMBL" id="MFD2095513.1"/>
    </source>
</evidence>
<dbReference type="Gene3D" id="3.30.70.270">
    <property type="match status" value="1"/>
</dbReference>
<sequence>MFIHFLRKICVVVAAMLSLAFSFLAQAQNIDELLANADSARTKEINLYKDLLSKISDSNFNLSASQQADYDYLWAFYLSRTGKTQNAVDIYERVLHQEHSTKASFKSLISLSNLYSVLGETEKAYQYALSFSHEKYSDVEPGLRHDATLLFAYNLLRTGLYKEADNFINSFDLDNVAERSRCLKLTVDTELEFRLKRMPADQNWRSDDVRYCHDIGEHILAYISTVFITHNLVENNRSIEALQTLVSDLEGVISTKYDNLLGYWYSTMAEAWLKNGGLEQSIRYAELSLEYDSDKSNYNSQINAYRVLYQSYERLGDKKNALEYLKSYQNVYETAQHTRVTSAVAFYSAKLKAEESLRKIETLNEQLALSDLETKVSKVEAENNRLYLMMTLMVVVVLILWVYKTKLHQLKLKKQVEIDALTGVLSRRYFTEKLDKALQVGKASNQNVAFIIFDLDHFKRINDSFGHPAGDWVLQMVGEVCASSGRRADLVGRLGGEEFGILLPDCDVENAARVAEKCRAAIARIDSTPSGHSFSVSASFGVSAASVAGFDSRAVISDADKALYLAKKHGRNRVSVSPKFDGLNNLGAGI</sequence>
<dbReference type="CDD" id="cd01949">
    <property type="entry name" value="GGDEF"/>
    <property type="match status" value="1"/>
</dbReference>
<feature type="chain" id="PRO_5046282649" description="diguanylate cyclase" evidence="4">
    <location>
        <begin position="28"/>
        <end position="590"/>
    </location>
</feature>
<feature type="signal peptide" evidence="4">
    <location>
        <begin position="1"/>
        <end position="27"/>
    </location>
</feature>
<keyword evidence="4" id="KW-0732">Signal</keyword>
<dbReference type="InterPro" id="IPR043128">
    <property type="entry name" value="Rev_trsase/Diguanyl_cyclase"/>
</dbReference>
<dbReference type="EC" id="2.7.7.65" evidence="1"/>
<dbReference type="EMBL" id="JBHUHT010000009">
    <property type="protein sequence ID" value="MFD2095513.1"/>
    <property type="molecule type" value="Genomic_DNA"/>
</dbReference>
<evidence type="ECO:0000313" key="7">
    <source>
        <dbReference type="Proteomes" id="UP001597380"/>
    </source>
</evidence>
<evidence type="ECO:0000256" key="2">
    <source>
        <dbReference type="ARBA" id="ARBA00034247"/>
    </source>
</evidence>
<dbReference type="GO" id="GO:0052621">
    <property type="term" value="F:diguanylate cyclase activity"/>
    <property type="evidence" value="ECO:0007669"/>
    <property type="project" value="UniProtKB-EC"/>
</dbReference>
<dbReference type="SUPFAM" id="SSF48452">
    <property type="entry name" value="TPR-like"/>
    <property type="match status" value="1"/>
</dbReference>
<evidence type="ECO:0000256" key="1">
    <source>
        <dbReference type="ARBA" id="ARBA00012528"/>
    </source>
</evidence>
<organism evidence="6 7">
    <name type="scientific">Corallincola platygyrae</name>
    <dbReference type="NCBI Taxonomy" id="1193278"/>
    <lineage>
        <taxon>Bacteria</taxon>
        <taxon>Pseudomonadati</taxon>
        <taxon>Pseudomonadota</taxon>
        <taxon>Gammaproteobacteria</taxon>
        <taxon>Alteromonadales</taxon>
        <taxon>Psychromonadaceae</taxon>
        <taxon>Corallincola</taxon>
    </lineage>
</organism>
<name>A0ABW4XM42_9GAMM</name>
<keyword evidence="6" id="KW-0808">Transferase</keyword>
<feature type="domain" description="GGDEF" evidence="5">
    <location>
        <begin position="446"/>
        <end position="579"/>
    </location>
</feature>
<dbReference type="Proteomes" id="UP001597380">
    <property type="component" value="Unassembled WGS sequence"/>
</dbReference>
<gene>
    <name evidence="6" type="ORF">ACFSJ3_05900</name>
</gene>
<dbReference type="SUPFAM" id="SSF55073">
    <property type="entry name" value="Nucleotide cyclase"/>
    <property type="match status" value="1"/>
</dbReference>
<proteinExistence type="predicted"/>
<evidence type="ECO:0000256" key="4">
    <source>
        <dbReference type="SAM" id="SignalP"/>
    </source>
</evidence>
<dbReference type="InterPro" id="IPR000160">
    <property type="entry name" value="GGDEF_dom"/>
</dbReference>
<keyword evidence="7" id="KW-1185">Reference proteome</keyword>
<keyword evidence="3" id="KW-0472">Membrane</keyword>
<dbReference type="RefSeq" id="WP_345341541.1">
    <property type="nucleotide sequence ID" value="NZ_BAABLI010000028.1"/>
</dbReference>
<reference evidence="7" key="1">
    <citation type="journal article" date="2019" name="Int. J. Syst. Evol. Microbiol.">
        <title>The Global Catalogue of Microorganisms (GCM) 10K type strain sequencing project: providing services to taxonomists for standard genome sequencing and annotation.</title>
        <authorList>
            <consortium name="The Broad Institute Genomics Platform"/>
            <consortium name="The Broad Institute Genome Sequencing Center for Infectious Disease"/>
            <person name="Wu L."/>
            <person name="Ma J."/>
        </authorList>
    </citation>
    <scope>NUCLEOTIDE SEQUENCE [LARGE SCALE GENOMIC DNA]</scope>
    <source>
        <strain evidence="7">CGMCC 1.10992</strain>
    </source>
</reference>